<dbReference type="PANTHER" id="PTHR30093:SF34">
    <property type="entry name" value="PREPILIN PEPTIDASE-DEPENDENT PROTEIN D"/>
    <property type="match status" value="1"/>
</dbReference>
<evidence type="ECO:0000313" key="5">
    <source>
        <dbReference type="EMBL" id="MDD2176286.1"/>
    </source>
</evidence>
<protein>
    <submittedName>
        <fullName evidence="5">Pilin</fullName>
    </submittedName>
</protein>
<dbReference type="PROSITE" id="PS00409">
    <property type="entry name" value="PROKAR_NTER_METHYL"/>
    <property type="match status" value="1"/>
</dbReference>
<dbReference type="Proteomes" id="UP001148932">
    <property type="component" value="Unassembled WGS sequence"/>
</dbReference>
<dbReference type="InterPro" id="IPR012902">
    <property type="entry name" value="N_methyl_site"/>
</dbReference>
<dbReference type="RefSeq" id="WP_274106819.1">
    <property type="nucleotide sequence ID" value="NZ_JAPCKI010000001.1"/>
</dbReference>
<dbReference type="NCBIfam" id="TIGR02532">
    <property type="entry name" value="IV_pilin_GFxxxE"/>
    <property type="match status" value="1"/>
</dbReference>
<accession>A0ABT5RSX5</accession>
<comment type="caution">
    <text evidence="5">The sequence shown here is derived from an EMBL/GenBank/DDBJ whole genome shotgun (WGS) entry which is preliminary data.</text>
</comment>
<name>A0ABT5RSX5_9BURK</name>
<evidence type="ECO:0000256" key="4">
    <source>
        <dbReference type="SAM" id="Phobius"/>
    </source>
</evidence>
<keyword evidence="3" id="KW-0281">Fimbrium</keyword>
<keyword evidence="2" id="KW-0488">Methylation</keyword>
<comment type="similarity">
    <text evidence="1 3">Belongs to the N-Me-Phe pilin family.</text>
</comment>
<keyword evidence="6" id="KW-1185">Reference proteome</keyword>
<dbReference type="Gene3D" id="3.30.700.10">
    <property type="entry name" value="Glycoprotein, Type 4 Pilin"/>
    <property type="match status" value="1"/>
</dbReference>
<keyword evidence="4" id="KW-1133">Transmembrane helix</keyword>
<gene>
    <name evidence="5" type="ORF">OIN59_02510</name>
</gene>
<dbReference type="Pfam" id="PF00114">
    <property type="entry name" value="Pilin"/>
    <property type="match status" value="1"/>
</dbReference>
<proteinExistence type="inferred from homology"/>
<reference evidence="5" key="1">
    <citation type="submission" date="2022-10" db="EMBL/GenBank/DDBJ databases">
        <title>Description of microaerobic benzene degrading bacteria.</title>
        <authorList>
            <person name="Bedics A."/>
            <person name="Tancsics A."/>
            <person name="Banerjee S."/>
        </authorList>
    </citation>
    <scope>NUCLEOTIDE SEQUENCE</scope>
    <source>
        <strain evidence="5">D2M1</strain>
    </source>
</reference>
<evidence type="ECO:0000313" key="6">
    <source>
        <dbReference type="Proteomes" id="UP001148932"/>
    </source>
</evidence>
<evidence type="ECO:0000256" key="2">
    <source>
        <dbReference type="ARBA" id="ARBA00022481"/>
    </source>
</evidence>
<dbReference type="SUPFAM" id="SSF54523">
    <property type="entry name" value="Pili subunits"/>
    <property type="match status" value="1"/>
</dbReference>
<dbReference type="Pfam" id="PF07963">
    <property type="entry name" value="N_methyl"/>
    <property type="match status" value="1"/>
</dbReference>
<sequence>MKRTLQKGFTLIELMIVVAIIGILAAVALPAYQDYTIRAKVSEVILAGSACRTSITETIQTISSTVLPAANAWGCEQNTAADANSVPTKYVFSIVTSNAGQVTIKTTSEASLKDAKDSTVVMTPYLKTGVITNADVNKVVYEWKCGPGGATPMQAKYLPGSCRG</sequence>
<dbReference type="EMBL" id="JAPCKI010000001">
    <property type="protein sequence ID" value="MDD2176286.1"/>
    <property type="molecule type" value="Genomic_DNA"/>
</dbReference>
<dbReference type="InterPro" id="IPR001082">
    <property type="entry name" value="Pilin"/>
</dbReference>
<feature type="transmembrane region" description="Helical" evidence="4">
    <location>
        <begin position="12"/>
        <end position="32"/>
    </location>
</feature>
<evidence type="ECO:0000256" key="1">
    <source>
        <dbReference type="ARBA" id="ARBA00005233"/>
    </source>
</evidence>
<keyword evidence="4" id="KW-0472">Membrane</keyword>
<dbReference type="PANTHER" id="PTHR30093">
    <property type="entry name" value="GENERAL SECRETION PATHWAY PROTEIN G"/>
    <property type="match status" value="1"/>
</dbReference>
<keyword evidence="4" id="KW-0812">Transmembrane</keyword>
<evidence type="ECO:0000256" key="3">
    <source>
        <dbReference type="RuleBase" id="RU000389"/>
    </source>
</evidence>
<dbReference type="InterPro" id="IPR045584">
    <property type="entry name" value="Pilin-like"/>
</dbReference>
<organism evidence="5 6">
    <name type="scientific">Acidovorax benzenivorans</name>
    <dbReference type="NCBI Taxonomy" id="2987520"/>
    <lineage>
        <taxon>Bacteria</taxon>
        <taxon>Pseudomonadati</taxon>
        <taxon>Pseudomonadota</taxon>
        <taxon>Betaproteobacteria</taxon>
        <taxon>Burkholderiales</taxon>
        <taxon>Comamonadaceae</taxon>
        <taxon>Acidovorax</taxon>
    </lineage>
</organism>